<evidence type="ECO:0000313" key="3">
    <source>
        <dbReference type="Proteomes" id="UP000283269"/>
    </source>
</evidence>
<keyword evidence="1" id="KW-0472">Membrane</keyword>
<dbReference type="AlphaFoldDB" id="A0A409WL29"/>
<dbReference type="InParanoid" id="A0A409WL29"/>
<proteinExistence type="predicted"/>
<dbReference type="OrthoDB" id="2915751at2759"/>
<comment type="caution">
    <text evidence="2">The sequence shown here is derived from an EMBL/GenBank/DDBJ whole genome shotgun (WGS) entry which is preliminary data.</text>
</comment>
<dbReference type="STRING" id="93625.A0A409WL29"/>
<name>A0A409WL29_PSICY</name>
<sequence length="231" mass="25305">MDYRVISLTHGQIWRCYHVWGQFFWAISAPLILLIVECGLFVTTTVLNVKFSEITSEANTILFNNITSALTLVSLGTTAITTFLIVYRIYSASRLNVSSSKRLFNRIVVIMIESAAAYTLVLFLETIIVVVPSFNNSEVSYYVQAVLSVVANQGMAPTVLVARIATNDNNTIESSTITHISGLQFGSQQGRGSGRSVNATGGDINASVHADDADLSLMIEEKRKSSRENQV</sequence>
<gene>
    <name evidence="2" type="ORF">CVT25_002831</name>
</gene>
<dbReference type="EMBL" id="NHYD01003385">
    <property type="protein sequence ID" value="PPQ79228.1"/>
    <property type="molecule type" value="Genomic_DNA"/>
</dbReference>
<organism evidence="2 3">
    <name type="scientific">Psilocybe cyanescens</name>
    <dbReference type="NCBI Taxonomy" id="93625"/>
    <lineage>
        <taxon>Eukaryota</taxon>
        <taxon>Fungi</taxon>
        <taxon>Dikarya</taxon>
        <taxon>Basidiomycota</taxon>
        <taxon>Agaricomycotina</taxon>
        <taxon>Agaricomycetes</taxon>
        <taxon>Agaricomycetidae</taxon>
        <taxon>Agaricales</taxon>
        <taxon>Agaricineae</taxon>
        <taxon>Strophariaceae</taxon>
        <taxon>Psilocybe</taxon>
    </lineage>
</organism>
<evidence type="ECO:0000313" key="2">
    <source>
        <dbReference type="EMBL" id="PPQ79228.1"/>
    </source>
</evidence>
<dbReference type="Proteomes" id="UP000283269">
    <property type="component" value="Unassembled WGS sequence"/>
</dbReference>
<feature type="transmembrane region" description="Helical" evidence="1">
    <location>
        <begin position="107"/>
        <end position="131"/>
    </location>
</feature>
<reference evidence="2 3" key="1">
    <citation type="journal article" date="2018" name="Evol. Lett.">
        <title>Horizontal gene cluster transfer increased hallucinogenic mushroom diversity.</title>
        <authorList>
            <person name="Reynolds H.T."/>
            <person name="Vijayakumar V."/>
            <person name="Gluck-Thaler E."/>
            <person name="Korotkin H.B."/>
            <person name="Matheny P.B."/>
            <person name="Slot J.C."/>
        </authorList>
    </citation>
    <scope>NUCLEOTIDE SEQUENCE [LARGE SCALE GENOMIC DNA]</scope>
    <source>
        <strain evidence="2 3">2631</strain>
    </source>
</reference>
<evidence type="ECO:0000256" key="1">
    <source>
        <dbReference type="SAM" id="Phobius"/>
    </source>
</evidence>
<keyword evidence="3" id="KW-1185">Reference proteome</keyword>
<keyword evidence="1" id="KW-1133">Transmembrane helix</keyword>
<accession>A0A409WL29</accession>
<protein>
    <submittedName>
        <fullName evidence="2">Uncharacterized protein</fullName>
    </submittedName>
</protein>
<feature type="transmembrane region" description="Helical" evidence="1">
    <location>
        <begin position="66"/>
        <end position="87"/>
    </location>
</feature>
<feature type="transmembrane region" description="Helical" evidence="1">
    <location>
        <begin position="23"/>
        <end position="46"/>
    </location>
</feature>
<keyword evidence="1" id="KW-0812">Transmembrane</keyword>